<dbReference type="InterPro" id="IPR041588">
    <property type="entry name" value="Integrase_H2C2"/>
</dbReference>
<dbReference type="InterPro" id="IPR012337">
    <property type="entry name" value="RNaseH-like_sf"/>
</dbReference>
<dbReference type="InterPro" id="IPR036397">
    <property type="entry name" value="RNaseH_sf"/>
</dbReference>
<dbReference type="GO" id="GO:0003676">
    <property type="term" value="F:nucleic acid binding"/>
    <property type="evidence" value="ECO:0007669"/>
    <property type="project" value="InterPro"/>
</dbReference>
<dbReference type="FunFam" id="3.10.20.370:FF:000001">
    <property type="entry name" value="Retrovirus-related Pol polyprotein from transposon 17.6-like protein"/>
    <property type="match status" value="1"/>
</dbReference>
<evidence type="ECO:0000259" key="1">
    <source>
        <dbReference type="PROSITE" id="PS50994"/>
    </source>
</evidence>
<dbReference type="InterPro" id="IPR041577">
    <property type="entry name" value="RT_RNaseH_2"/>
</dbReference>
<dbReference type="PANTHER" id="PTHR37984:SF15">
    <property type="entry name" value="INTEGRASE CATALYTIC DOMAIN-CONTAINING PROTEIN"/>
    <property type="match status" value="1"/>
</dbReference>
<dbReference type="Proteomes" id="UP000663824">
    <property type="component" value="Unassembled WGS sequence"/>
</dbReference>
<dbReference type="InterPro" id="IPR043128">
    <property type="entry name" value="Rev_trsase/Diguanyl_cyclase"/>
</dbReference>
<dbReference type="InterPro" id="IPR043502">
    <property type="entry name" value="DNA/RNA_pol_sf"/>
</dbReference>
<dbReference type="SUPFAM" id="SSF56672">
    <property type="entry name" value="DNA/RNA polymerases"/>
    <property type="match status" value="1"/>
</dbReference>
<evidence type="ECO:0000313" key="2">
    <source>
        <dbReference type="EMBL" id="CAF2114675.1"/>
    </source>
</evidence>
<comment type="caution">
    <text evidence="2">The sequence shown here is derived from an EMBL/GenBank/DDBJ whole genome shotgun (WGS) entry which is preliminary data.</text>
</comment>
<dbReference type="Pfam" id="PF00665">
    <property type="entry name" value="rve"/>
    <property type="match status" value="1"/>
</dbReference>
<dbReference type="FunFam" id="3.30.420.10:FF:000032">
    <property type="entry name" value="Retrovirus-related Pol polyprotein from transposon 297-like Protein"/>
    <property type="match status" value="1"/>
</dbReference>
<dbReference type="CDD" id="cd09274">
    <property type="entry name" value="RNase_HI_RT_Ty3"/>
    <property type="match status" value="1"/>
</dbReference>
<dbReference type="InterPro" id="IPR001584">
    <property type="entry name" value="Integrase_cat-core"/>
</dbReference>
<dbReference type="PROSITE" id="PS50994">
    <property type="entry name" value="INTEGRASE"/>
    <property type="match status" value="1"/>
</dbReference>
<feature type="domain" description="Integrase catalytic" evidence="1">
    <location>
        <begin position="333"/>
        <end position="492"/>
    </location>
</feature>
<dbReference type="FunFam" id="1.10.340.70:FF:000001">
    <property type="entry name" value="Retrovirus-related Pol polyprotein from transposon gypsy-like Protein"/>
    <property type="match status" value="1"/>
</dbReference>
<dbReference type="Gene3D" id="3.10.20.370">
    <property type="match status" value="1"/>
</dbReference>
<dbReference type="AlphaFoldDB" id="A0A816US13"/>
<dbReference type="Gene3D" id="1.10.340.70">
    <property type="match status" value="1"/>
</dbReference>
<dbReference type="InterPro" id="IPR050951">
    <property type="entry name" value="Retrovirus_Pol_polyprotein"/>
</dbReference>
<dbReference type="SUPFAM" id="SSF53098">
    <property type="entry name" value="Ribonuclease H-like"/>
    <property type="match status" value="1"/>
</dbReference>
<dbReference type="Pfam" id="PF17921">
    <property type="entry name" value="Integrase_H2C2"/>
    <property type="match status" value="1"/>
</dbReference>
<dbReference type="Pfam" id="PF17919">
    <property type="entry name" value="RT_RNaseH_2"/>
    <property type="match status" value="1"/>
</dbReference>
<gene>
    <name evidence="2" type="ORF">MBJ925_LOCUS24724</name>
</gene>
<dbReference type="Gene3D" id="3.30.70.270">
    <property type="match status" value="1"/>
</dbReference>
<name>A0A816US13_9BILA</name>
<dbReference type="EMBL" id="CAJNRE010012920">
    <property type="protein sequence ID" value="CAF2114675.1"/>
    <property type="molecule type" value="Genomic_DNA"/>
</dbReference>
<proteinExistence type="predicted"/>
<evidence type="ECO:0000313" key="3">
    <source>
        <dbReference type="Proteomes" id="UP000663824"/>
    </source>
</evidence>
<protein>
    <recommendedName>
        <fullName evidence="1">Integrase catalytic domain-containing protein</fullName>
    </recommendedName>
</protein>
<accession>A0A816US13</accession>
<reference evidence="2" key="1">
    <citation type="submission" date="2021-02" db="EMBL/GenBank/DDBJ databases">
        <authorList>
            <person name="Nowell W R."/>
        </authorList>
    </citation>
    <scope>NUCLEOTIDE SEQUENCE</scope>
</reference>
<sequence>MPMKEKIDTILQIQEPRTLAQANRFLGSLGWYRKFLPHFADVAAPIHTVTNLTKPNRRKFKWQKTQSDAFHQLKQMLITEPLFLHYPVDDLPLILTTDASDIGIGGVLQQEVKGQLHNLYYYSQVMTPCERKYSAIEKEALAIYKCLNRMRSFVLGRNIIIRTDHCPLCSIMQKTIKNARVNRITHLIQEYNIDKVVHIRGRYNCLPDYLSRYSKEQYDDLFDIEYGLASKNYQKSSTVTSYNILSNSKRSNEKCQVIYLPSSMIDSLLKACHDDPMTGAHFSTDRMYYKILNLFWWPGMKSSIQDYVKSCQLCKQFNISRNRKYGHLRSIPQPEGPFALVGIDYCGPLPITPRDNQYVLVVTDYFTRYITAIALPNCTAVTTAQALFNEYFCKFGIPSIILSDQGTHFQNTLMANLQKLIGYNHIYSTSYHPQTNGVVERFNATFVAQIAKLQCSQHNNWDEFLQPVVFAYNTGIHKSIKFSPYELLYGRAARLPIHPQPTHFIFNKPNDYFEQLRKTLRIFHQASKDNLRLQQQHSKIYYDRNRLNPQLSLGDRVLTRIHNSRGKLDPRFSSIPKVVVEIHHPVYVVEDEYTHEKSQVHISDLRPILSR</sequence>
<organism evidence="2 3">
    <name type="scientific">Rotaria magnacalcarata</name>
    <dbReference type="NCBI Taxonomy" id="392030"/>
    <lineage>
        <taxon>Eukaryota</taxon>
        <taxon>Metazoa</taxon>
        <taxon>Spiralia</taxon>
        <taxon>Gnathifera</taxon>
        <taxon>Rotifera</taxon>
        <taxon>Eurotatoria</taxon>
        <taxon>Bdelloidea</taxon>
        <taxon>Philodinida</taxon>
        <taxon>Philodinidae</taxon>
        <taxon>Rotaria</taxon>
    </lineage>
</organism>
<dbReference type="FunFam" id="3.30.70.270:FF:000020">
    <property type="entry name" value="Transposon Tf2-6 polyprotein-like Protein"/>
    <property type="match status" value="1"/>
</dbReference>
<dbReference type="PANTHER" id="PTHR37984">
    <property type="entry name" value="PROTEIN CBG26694"/>
    <property type="match status" value="1"/>
</dbReference>
<dbReference type="Gene3D" id="3.30.420.10">
    <property type="entry name" value="Ribonuclease H-like superfamily/Ribonuclease H"/>
    <property type="match status" value="1"/>
</dbReference>
<dbReference type="GO" id="GO:0015074">
    <property type="term" value="P:DNA integration"/>
    <property type="evidence" value="ECO:0007669"/>
    <property type="project" value="InterPro"/>
</dbReference>